<dbReference type="FunCoup" id="Q55H50">
    <property type="interactions" value="877"/>
</dbReference>
<dbReference type="HOGENOM" id="CLU_1613848_0_0_1"/>
<comment type="cofactor">
    <cofactor evidence="1">
        <name>a divalent metal cation</name>
        <dbReference type="ChEBI" id="CHEBI:60240"/>
    </cofactor>
</comment>
<evidence type="ECO:0000259" key="3">
    <source>
        <dbReference type="Pfam" id="PF13359"/>
    </source>
</evidence>
<dbReference type="GeneID" id="8615795"/>
<comment type="caution">
    <text evidence="4">The sequence shown here is derived from an EMBL/GenBank/DDBJ whole genome shotgun (WGS) entry which is preliminary data.</text>
</comment>
<sequence>MEVLFNIDTRTLKRYVDEYIIYTKQLAINNFQSIFNDRKDKSNSCDYNDGVKQYTVTMVVDGSEQQITIPTNEKLRNMLYSGKKCKSTLTLLVYCCPNSGKILHIGYPSGGCKNDINLFQRDLEFIKSLDENVDSVFGDKRFRGLTKHFKNIFTIPSGQRTDYQK</sequence>
<keyword evidence="5" id="KW-1185">Reference proteome</keyword>
<proteinExistence type="predicted"/>
<name>Q55H50_DICDI</name>
<accession>Q55H50</accession>
<dbReference type="OMA" id="HFKNIFT"/>
<dbReference type="AlphaFoldDB" id="Q55H50"/>
<evidence type="ECO:0000313" key="4">
    <source>
        <dbReference type="EMBL" id="EAL73845.1"/>
    </source>
</evidence>
<evidence type="ECO:0000256" key="1">
    <source>
        <dbReference type="ARBA" id="ARBA00001968"/>
    </source>
</evidence>
<dbReference type="VEuPathDB" id="AmoebaDB:DDB_G0267216"/>
<dbReference type="KEGG" id="ddi:DDB_G0267216"/>
<dbReference type="Pfam" id="PF13359">
    <property type="entry name" value="DDE_Tnp_4"/>
    <property type="match status" value="1"/>
</dbReference>
<feature type="domain" description="DDE Tnp4" evidence="3">
    <location>
        <begin position="60"/>
        <end position="145"/>
    </location>
</feature>
<dbReference type="dictyBase" id="DDB_G0267216"/>
<dbReference type="RefSeq" id="XP_647769.1">
    <property type="nucleotide sequence ID" value="XM_642677.1"/>
</dbReference>
<gene>
    <name evidence="4" type="ORF">DDB_G0267216</name>
</gene>
<protein>
    <recommendedName>
        <fullName evidence="3">DDE Tnp4 domain-containing protein</fullName>
    </recommendedName>
</protein>
<dbReference type="PaxDb" id="44689-DDB0216456"/>
<reference evidence="4 5" key="1">
    <citation type="journal article" date="2005" name="Nature">
        <title>The genome of the social amoeba Dictyostelium discoideum.</title>
        <authorList>
            <consortium name="The Dictyostelium discoideum Sequencing Consortium"/>
            <person name="Eichinger L."/>
            <person name="Pachebat J.A."/>
            <person name="Glockner G."/>
            <person name="Rajandream M.A."/>
            <person name="Sucgang R."/>
            <person name="Berriman M."/>
            <person name="Song J."/>
            <person name="Olsen R."/>
            <person name="Szafranski K."/>
            <person name="Xu Q."/>
            <person name="Tunggal B."/>
            <person name="Kummerfeld S."/>
            <person name="Madera M."/>
            <person name="Konfortov B.A."/>
            <person name="Rivero F."/>
            <person name="Bankier A.T."/>
            <person name="Lehmann R."/>
            <person name="Hamlin N."/>
            <person name="Davies R."/>
            <person name="Gaudet P."/>
            <person name="Fey P."/>
            <person name="Pilcher K."/>
            <person name="Chen G."/>
            <person name="Saunders D."/>
            <person name="Sodergren E."/>
            <person name="Davis P."/>
            <person name="Kerhornou A."/>
            <person name="Nie X."/>
            <person name="Hall N."/>
            <person name="Anjard C."/>
            <person name="Hemphill L."/>
            <person name="Bason N."/>
            <person name="Farbrother P."/>
            <person name="Desany B."/>
            <person name="Just E."/>
            <person name="Morio T."/>
            <person name="Rost R."/>
            <person name="Churcher C."/>
            <person name="Cooper J."/>
            <person name="Haydock S."/>
            <person name="van Driessche N."/>
            <person name="Cronin A."/>
            <person name="Goodhead I."/>
            <person name="Muzny D."/>
            <person name="Mourier T."/>
            <person name="Pain A."/>
            <person name="Lu M."/>
            <person name="Harper D."/>
            <person name="Lindsay R."/>
            <person name="Hauser H."/>
            <person name="James K."/>
            <person name="Quiles M."/>
            <person name="Madan Babu M."/>
            <person name="Saito T."/>
            <person name="Buchrieser C."/>
            <person name="Wardroper A."/>
            <person name="Felder M."/>
            <person name="Thangavelu M."/>
            <person name="Johnson D."/>
            <person name="Knights A."/>
            <person name="Loulseged H."/>
            <person name="Mungall K."/>
            <person name="Oliver K."/>
            <person name="Price C."/>
            <person name="Quail M.A."/>
            <person name="Urushihara H."/>
            <person name="Hernandez J."/>
            <person name="Rabbinowitsch E."/>
            <person name="Steffen D."/>
            <person name="Sanders M."/>
            <person name="Ma J."/>
            <person name="Kohara Y."/>
            <person name="Sharp S."/>
            <person name="Simmonds M."/>
            <person name="Spiegler S."/>
            <person name="Tivey A."/>
            <person name="Sugano S."/>
            <person name="White B."/>
            <person name="Walker D."/>
            <person name="Woodward J."/>
            <person name="Winckler T."/>
            <person name="Tanaka Y."/>
            <person name="Shaulsky G."/>
            <person name="Schleicher M."/>
            <person name="Weinstock G."/>
            <person name="Rosenthal A."/>
            <person name="Cox E.C."/>
            <person name="Chisholm R.L."/>
            <person name="Gibbs R."/>
            <person name="Loomis W.F."/>
            <person name="Platzer M."/>
            <person name="Kay R.R."/>
            <person name="Williams J."/>
            <person name="Dear P.H."/>
            <person name="Noegel A.A."/>
            <person name="Barrell B."/>
            <person name="Kuspa A."/>
        </authorList>
    </citation>
    <scope>NUCLEOTIDE SEQUENCE [LARGE SCALE GENOMIC DNA]</scope>
    <source>
        <strain evidence="4 5">AX4</strain>
    </source>
</reference>
<evidence type="ECO:0000313" key="5">
    <source>
        <dbReference type="Proteomes" id="UP000002195"/>
    </source>
</evidence>
<dbReference type="InterPro" id="IPR027806">
    <property type="entry name" value="HARBI1_dom"/>
</dbReference>
<dbReference type="EMBL" id="AAFI02000001">
    <property type="protein sequence ID" value="EAL73845.1"/>
    <property type="molecule type" value="Genomic_DNA"/>
</dbReference>
<organism evidence="4 5">
    <name type="scientific">Dictyostelium discoideum</name>
    <name type="common">Social amoeba</name>
    <dbReference type="NCBI Taxonomy" id="44689"/>
    <lineage>
        <taxon>Eukaryota</taxon>
        <taxon>Amoebozoa</taxon>
        <taxon>Evosea</taxon>
        <taxon>Eumycetozoa</taxon>
        <taxon>Dictyostelia</taxon>
        <taxon>Dictyosteliales</taxon>
        <taxon>Dictyosteliaceae</taxon>
        <taxon>Dictyostelium</taxon>
    </lineage>
</organism>
<evidence type="ECO:0000256" key="2">
    <source>
        <dbReference type="ARBA" id="ARBA00022723"/>
    </source>
</evidence>
<dbReference type="GO" id="GO:0046872">
    <property type="term" value="F:metal ion binding"/>
    <property type="evidence" value="ECO:0007669"/>
    <property type="project" value="UniProtKB-KW"/>
</dbReference>
<dbReference type="Proteomes" id="UP000002195">
    <property type="component" value="Unassembled WGS sequence"/>
</dbReference>
<dbReference type="InParanoid" id="Q55H50"/>
<keyword evidence="2" id="KW-0479">Metal-binding</keyword>
<dbReference type="eggNOG" id="ENOG502RHJ0">
    <property type="taxonomic scope" value="Eukaryota"/>
</dbReference>